<dbReference type="NCBIfam" id="TIGR01643">
    <property type="entry name" value="YD_repeat_2x"/>
    <property type="match status" value="1"/>
</dbReference>
<dbReference type="NCBIfam" id="TIGR03696">
    <property type="entry name" value="Rhs_assc_core"/>
    <property type="match status" value="1"/>
</dbReference>
<dbReference type="Gene3D" id="2.180.10.10">
    <property type="entry name" value="RHS repeat-associated core"/>
    <property type="match status" value="3"/>
</dbReference>
<comment type="caution">
    <text evidence="2">The sequence shown here is derived from an EMBL/GenBank/DDBJ whole genome shotgun (WGS) entry which is preliminary data.</text>
</comment>
<dbReference type="RefSeq" id="WP_267537740.1">
    <property type="nucleotide sequence ID" value="NZ_JAPNKA010000001.1"/>
</dbReference>
<protein>
    <recommendedName>
        <fullName evidence="4">RHS repeat-associated core domain-containing protein</fullName>
    </recommendedName>
</protein>
<dbReference type="InterPro" id="IPR006530">
    <property type="entry name" value="YD"/>
</dbReference>
<evidence type="ECO:0000313" key="3">
    <source>
        <dbReference type="Proteomes" id="UP001207654"/>
    </source>
</evidence>
<organism evidence="2 3">
    <name type="scientific">Archangium lansingense</name>
    <dbReference type="NCBI Taxonomy" id="2995310"/>
    <lineage>
        <taxon>Bacteria</taxon>
        <taxon>Pseudomonadati</taxon>
        <taxon>Myxococcota</taxon>
        <taxon>Myxococcia</taxon>
        <taxon>Myxococcales</taxon>
        <taxon>Cystobacterineae</taxon>
        <taxon>Archangiaceae</taxon>
        <taxon>Archangium</taxon>
    </lineage>
</organism>
<name>A0ABT4ABE0_9BACT</name>
<feature type="region of interest" description="Disordered" evidence="1">
    <location>
        <begin position="1"/>
        <end position="24"/>
    </location>
</feature>
<dbReference type="EMBL" id="JAPNKA010000001">
    <property type="protein sequence ID" value="MCY1078983.1"/>
    <property type="molecule type" value="Genomic_DNA"/>
</dbReference>
<dbReference type="InterPro" id="IPR022385">
    <property type="entry name" value="Rhs_assc_core"/>
</dbReference>
<sequence length="1758" mass="191832">MDEDDCPDREPNGGPPPSFCSETNEFDPVNIVTGTSFERVQDVVVADSVTTLSFERTFSSRGDEWTHDGPLMDAPKPFGASTSSKDSVEWWHNWLGVVVEHRDYWSVRDREGRLLRFTPCAGVPCQAALSQGNASQRERLWRTATGYELVQADGSRLAFEARFVPVSGGRNRYFLSRVVSPVGVALATLSYAVPAVAGCPQGGASSGAGVPYLSTVQTAAGSSLSFAYRALTRADGAVECVMSSVSLGSAVVPEVAYTYASVGGVERPGRVARAQYGTRQEEYLYTEGDFRRTQQGVELVRHTYGATYGAEGRVVSVVGEGEEVSIEWAWMTATCQPGSNCCGKVPQKRKATDTQVGRGDGTETAASLTYTYETLSNYGQEMAPRMYRKEESCTPSQACSAGTERTEWACSSAGMPGHEAARQDKRGNWEVYGYSLSAGTQPRLERTSVKHGASDMFGAGALEEQTFSYTYGANGEQLPQATEEPSVLGGANDRKRTLNVYESGRRKAVIESGWTLVRNSQGVWAPERRFVGTFYFTSHVSLGGTAPDALGRTMEVHGPCVVSGESATDCSAADDYPLTRYEYYPSSAAESVRNRLWKVSSYPTRTSTLPLTTEYLGYDARGQVTSVSDPNGVVTGYTYVEDRLTQKTTNGQVTSFGYVDGRHLSSVQSPSGNTEVYCYRTGTPGEACTGGTLTDKLQWKARAASTDGMGWTEKVMYAYWPDGTLKEERYQTRNGTTAEMRRVLKYAADAHRRPTWQKTGEGAGSFTSTKSFDGANNLTGVGLPFNNPPAWCGGVNADGTPQSPLCSSLAHDRANRLVRMDEHPADGVAQRTLFEYDKQGNVSGVKVGCSSTDTFSTCGQPAATYKYDDFGRLVEAALPHADGPVRYAYDARGNVELKETEAMRQAHEYVSYSYDMLSRLLSSQRVYEAGTETLLRYGYDSQGTYPAGCPALSHTMGRVRYQEDSFGKTWYQYDPEGRVLGEIRVRAGETTCGSVANANPHTWYTYSANGSLASVTYPNGRTVTYVHGTGANADRVVAVDVSLHNGTAWSTQRLLSNVTWEPYGGLRGYTLTHPTTGTTSTVEYGLGDNGTVAPTGCSTSFPSAVGSDLTGRLRGLRVSSGTVALGTGTGDIYQRTYTWNADQVVRTDTCLLGTATSRTETYSYDRTQRLTGMQWSADSNASGSHGYGYDGRGNRTSMSVDNSAFSLSYGVAPRGDRLMGWSSASSTSLWGYTLAYDADGRVTRKEGSRSLDGQPTYTMGFTYGQSVGVATETVFRAVDVNGVFYNYYYDARGRRRLKSYPGGTSDEYFHDLQSHLLVDRGSSGVVTPVGHYTQDDYVWLGGRPVVLVRGKLSNTWVRLSDSSTDCTRNGESAACGVYFPVTDHIGKPVLMLDGSRRVAGAAEHDPFGHVNRVRLNEETEHPLENDGTLAPFSLAAMAQPMDAAMQVKMRVLFHLVVLGQGFAELRDGDGQSSTTLSSVPGSTRGHFWSDWVQPTAGSASVWVSPGLTSGDGVVLESYEYQRYQTGAQPFWTPLRFPGQYHDAETDLFENWNRYYDPRIGRYLQPEPMLVNPRFVVGMARRGFGAPAYAYAVNNPVNYVDPDGLKVKLMDEDARRIAAVMQQNPVGRYLYEWLDASPDTYEVWGRQDLGPNVFGRFSAGELSGANMTLMRGGTIRVNESACLERGINPAGNMAHEFTHAALFDAVNDPRTWESRGMAIPPIVDELFPDALPGGGLDGYNMSPYTPHGRLTFYWLEQYP</sequence>
<dbReference type="PANTHER" id="PTHR32305">
    <property type="match status" value="1"/>
</dbReference>
<accession>A0ABT4ABE0</accession>
<dbReference type="InterPro" id="IPR031325">
    <property type="entry name" value="RHS_repeat"/>
</dbReference>
<gene>
    <name evidence="2" type="ORF">OV287_31430</name>
</gene>
<dbReference type="Pfam" id="PF05593">
    <property type="entry name" value="RHS_repeat"/>
    <property type="match status" value="1"/>
</dbReference>
<keyword evidence="3" id="KW-1185">Reference proteome</keyword>
<reference evidence="2 3" key="1">
    <citation type="submission" date="2022-11" db="EMBL/GenBank/DDBJ databases">
        <title>Minimal conservation of predation-associated metabolite biosynthetic gene clusters underscores biosynthetic potential of Myxococcota including descriptions for ten novel species: Archangium lansinium sp. nov., Myxococcus landrumus sp. nov., Nannocystis bai.</title>
        <authorList>
            <person name="Ahearne A."/>
            <person name="Stevens C."/>
            <person name="Phillips K."/>
        </authorList>
    </citation>
    <scope>NUCLEOTIDE SEQUENCE [LARGE SCALE GENOMIC DNA]</scope>
    <source>
        <strain evidence="2 3">MIWBW</strain>
    </source>
</reference>
<evidence type="ECO:0000256" key="1">
    <source>
        <dbReference type="SAM" id="MobiDB-lite"/>
    </source>
</evidence>
<dbReference type="InterPro" id="IPR050708">
    <property type="entry name" value="T6SS_VgrG/RHS"/>
</dbReference>
<evidence type="ECO:0000313" key="2">
    <source>
        <dbReference type="EMBL" id="MCY1078983.1"/>
    </source>
</evidence>
<dbReference type="Proteomes" id="UP001207654">
    <property type="component" value="Unassembled WGS sequence"/>
</dbReference>
<evidence type="ECO:0008006" key="4">
    <source>
        <dbReference type="Google" id="ProtNLM"/>
    </source>
</evidence>
<dbReference type="PANTHER" id="PTHR32305:SF15">
    <property type="entry name" value="PROTEIN RHSA-RELATED"/>
    <property type="match status" value="1"/>
</dbReference>
<proteinExistence type="predicted"/>